<evidence type="ECO:0000256" key="1">
    <source>
        <dbReference type="ARBA" id="ARBA00057036"/>
    </source>
</evidence>
<dbReference type="GO" id="GO:0004174">
    <property type="term" value="F:electron-transferring-flavoprotein dehydrogenase activity"/>
    <property type="evidence" value="ECO:0007669"/>
    <property type="project" value="TreeGrafter"/>
</dbReference>
<evidence type="ECO:0000259" key="2">
    <source>
        <dbReference type="Pfam" id="PF07992"/>
    </source>
</evidence>
<dbReference type="InterPro" id="IPR036188">
    <property type="entry name" value="FAD/NAD-bd_sf"/>
</dbReference>
<dbReference type="Pfam" id="PF07992">
    <property type="entry name" value="Pyr_redox_2"/>
    <property type="match status" value="1"/>
</dbReference>
<proteinExistence type="predicted"/>
<comment type="caution">
    <text evidence="3">The sequence shown here is derived from an EMBL/GenBank/DDBJ whole genome shotgun (WGS) entry which is preliminary data.</text>
</comment>
<evidence type="ECO:0000313" key="4">
    <source>
        <dbReference type="Proteomes" id="UP001359559"/>
    </source>
</evidence>
<reference evidence="3 4" key="1">
    <citation type="submission" date="2024-01" db="EMBL/GenBank/DDBJ databases">
        <title>The genomes of 5 underutilized Papilionoideae crops provide insights into root nodulation and disease resistance.</title>
        <authorList>
            <person name="Yuan L."/>
        </authorList>
    </citation>
    <scope>NUCLEOTIDE SEQUENCE [LARGE SCALE GENOMIC DNA]</scope>
    <source>
        <strain evidence="3">LY-2023</strain>
        <tissue evidence="3">Leaf</tissue>
    </source>
</reference>
<dbReference type="PANTHER" id="PTHR43735">
    <property type="entry name" value="APOPTOSIS-INDUCING FACTOR 1"/>
    <property type="match status" value="1"/>
</dbReference>
<dbReference type="AlphaFoldDB" id="A0AAN9I2K1"/>
<gene>
    <name evidence="3" type="ORF">RJT34_31042</name>
</gene>
<dbReference type="GO" id="GO:0050660">
    <property type="term" value="F:flavin adenine dinucleotide binding"/>
    <property type="evidence" value="ECO:0007669"/>
    <property type="project" value="TreeGrafter"/>
</dbReference>
<feature type="domain" description="FAD/NAD(P)-binding" evidence="2">
    <location>
        <begin position="4"/>
        <end position="280"/>
    </location>
</feature>
<comment type="function">
    <text evidence="1">Putative FAD-dependent oxidoreductase.</text>
</comment>
<dbReference type="EMBL" id="JAYKXN010000008">
    <property type="protein sequence ID" value="KAK7263452.1"/>
    <property type="molecule type" value="Genomic_DNA"/>
</dbReference>
<name>A0AAN9I2K1_CLITE</name>
<sequence length="360" mass="39669">MVEKKVVIIGGGVAGAILAKTIQHQANVTLIDPKEYFEIPWASLRGLVEPSFAERTVINHREYFKKGDLVVSTAVNITETEVFTEDGNQISYDYLVIATGHTEPIPKTRGERLDQYKGENAKIKSANSILIVGGGPTGVELAAEIAVDFPDKKVTIVHKGSRLLEYIGPKASRKTLKWLKSKKVDVKLEQSVDLNSFTEENRTYQTSNGETIEAIIHFLCIGKPLGSAWLRETLLKDDLDADGRIKVDEHLRVKGRSNIFAIGDITDVKEIKQGVYAQGHAQLVAKNLKLLIEGAGKERKLGTYKAQPPISIVSLGRKHGVAQFPFMTVIGRFPGMIKSGDLFVGKTRKELGLEPNLKKS</sequence>
<keyword evidence="4" id="KW-1185">Reference proteome</keyword>
<dbReference type="PRINTS" id="PR00368">
    <property type="entry name" value="FADPNR"/>
</dbReference>
<dbReference type="Proteomes" id="UP001359559">
    <property type="component" value="Unassembled WGS sequence"/>
</dbReference>
<dbReference type="FunFam" id="3.50.50.100:FF:000006">
    <property type="entry name" value="apoptosis-inducing factor 2"/>
    <property type="match status" value="1"/>
</dbReference>
<dbReference type="SUPFAM" id="SSF51905">
    <property type="entry name" value="FAD/NAD(P)-binding domain"/>
    <property type="match status" value="1"/>
</dbReference>
<accession>A0AAN9I2K1</accession>
<evidence type="ECO:0000313" key="3">
    <source>
        <dbReference type="EMBL" id="KAK7263452.1"/>
    </source>
</evidence>
<dbReference type="PANTHER" id="PTHR43735:SF16">
    <property type="entry name" value="NADH:UBIQUINONE REDUCTASE (NON-ELECTROGENIC)-RELATED"/>
    <property type="match status" value="1"/>
</dbReference>
<organism evidence="3 4">
    <name type="scientific">Clitoria ternatea</name>
    <name type="common">Butterfly pea</name>
    <dbReference type="NCBI Taxonomy" id="43366"/>
    <lineage>
        <taxon>Eukaryota</taxon>
        <taxon>Viridiplantae</taxon>
        <taxon>Streptophyta</taxon>
        <taxon>Embryophyta</taxon>
        <taxon>Tracheophyta</taxon>
        <taxon>Spermatophyta</taxon>
        <taxon>Magnoliopsida</taxon>
        <taxon>eudicotyledons</taxon>
        <taxon>Gunneridae</taxon>
        <taxon>Pentapetalae</taxon>
        <taxon>rosids</taxon>
        <taxon>fabids</taxon>
        <taxon>Fabales</taxon>
        <taxon>Fabaceae</taxon>
        <taxon>Papilionoideae</taxon>
        <taxon>50 kb inversion clade</taxon>
        <taxon>NPAAA clade</taxon>
        <taxon>indigoferoid/millettioid clade</taxon>
        <taxon>Phaseoleae</taxon>
        <taxon>Clitoria</taxon>
    </lineage>
</organism>
<dbReference type="InterPro" id="IPR023753">
    <property type="entry name" value="FAD/NAD-binding_dom"/>
</dbReference>
<protein>
    <recommendedName>
        <fullName evidence="2">FAD/NAD(P)-binding domain-containing protein</fullName>
    </recommendedName>
</protein>
<dbReference type="Gene3D" id="3.50.50.100">
    <property type="match status" value="1"/>
</dbReference>
<dbReference type="GO" id="GO:0005737">
    <property type="term" value="C:cytoplasm"/>
    <property type="evidence" value="ECO:0007669"/>
    <property type="project" value="TreeGrafter"/>
</dbReference>